<dbReference type="InterPro" id="IPR011047">
    <property type="entry name" value="Quinoprotein_ADH-like_sf"/>
</dbReference>
<evidence type="ECO:0000313" key="3">
    <source>
        <dbReference type="Proteomes" id="UP000589036"/>
    </source>
</evidence>
<dbReference type="InterPro" id="IPR015943">
    <property type="entry name" value="WD40/YVTN_repeat-like_dom_sf"/>
</dbReference>
<sequence length="423" mass="42957">MADALRRARPRLVVAAVAAIVLLAASCGRPEIREPTDAEPRNDPAAAPPAVPASSIPPTLGPRALWTAPFSSLPKATNSAFVGPVIPEEGGDLLFLGVDGEGVTRWSAPRNPSCTAFAVTRGEDGRELVVLLDSDAAADRGLAATRITAAAYDPVDGAKVWGPVEVPGTMVGPGLVFAAIPHTVMSGESGPKVALSAATGEVVADENAGDAVLHEHHGTLLVRREGKLRAVDTATDTELWNSDALAVPDGPASGSAAPVVGYGPRPVSDSSGVIALEWSTAGGDESVYTINDLRTGTRLAELPGEQEPRIVGGSGGEASVSAVAVGDGSDGGRGSVMGLTTREPRLLWSRPQGDTTARPERIVAGVLYASDGETAHALDMSTGEPVGEGPWPAPVAATESGPALLPVEGGEGEEVFAAVPTED</sequence>
<comment type="caution">
    <text evidence="2">The sequence shown here is derived from an EMBL/GenBank/DDBJ whole genome shotgun (WGS) entry which is preliminary data.</text>
</comment>
<dbReference type="AlphaFoldDB" id="A0A852TTU4"/>
<proteinExistence type="predicted"/>
<protein>
    <submittedName>
        <fullName evidence="2">Uncharacterized protein</fullName>
    </submittedName>
</protein>
<evidence type="ECO:0000256" key="1">
    <source>
        <dbReference type="SAM" id="MobiDB-lite"/>
    </source>
</evidence>
<accession>A0A852TTU4</accession>
<gene>
    <name evidence="2" type="ORF">HDA32_002986</name>
</gene>
<dbReference type="SUPFAM" id="SSF50998">
    <property type="entry name" value="Quinoprotein alcohol dehydrogenase-like"/>
    <property type="match status" value="1"/>
</dbReference>
<feature type="region of interest" description="Disordered" evidence="1">
    <location>
        <begin position="32"/>
        <end position="58"/>
    </location>
</feature>
<dbReference type="EMBL" id="JACCCC010000001">
    <property type="protein sequence ID" value="NYE47866.1"/>
    <property type="molecule type" value="Genomic_DNA"/>
</dbReference>
<dbReference type="PROSITE" id="PS51257">
    <property type="entry name" value="PROKAR_LIPOPROTEIN"/>
    <property type="match status" value="1"/>
</dbReference>
<reference evidence="2 3" key="1">
    <citation type="submission" date="2020-07" db="EMBL/GenBank/DDBJ databases">
        <title>Sequencing the genomes of 1000 actinobacteria strains.</title>
        <authorList>
            <person name="Klenk H.-P."/>
        </authorList>
    </citation>
    <scope>NUCLEOTIDE SEQUENCE [LARGE SCALE GENOMIC DNA]</scope>
    <source>
        <strain evidence="2 3">CXB654</strain>
    </source>
</reference>
<feature type="compositionally biased region" description="Basic and acidic residues" evidence="1">
    <location>
        <begin position="32"/>
        <end position="42"/>
    </location>
</feature>
<dbReference type="RefSeq" id="WP_179643746.1">
    <property type="nucleotide sequence ID" value="NZ_BAAAYY010000003.1"/>
</dbReference>
<keyword evidence="3" id="KW-1185">Reference proteome</keyword>
<dbReference type="Proteomes" id="UP000589036">
    <property type="component" value="Unassembled WGS sequence"/>
</dbReference>
<dbReference type="Gene3D" id="2.130.10.10">
    <property type="entry name" value="YVTN repeat-like/Quinoprotein amine dehydrogenase"/>
    <property type="match status" value="1"/>
</dbReference>
<evidence type="ECO:0000313" key="2">
    <source>
        <dbReference type="EMBL" id="NYE47866.1"/>
    </source>
</evidence>
<organism evidence="2 3">
    <name type="scientific">Spinactinospora alkalitolerans</name>
    <dbReference type="NCBI Taxonomy" id="687207"/>
    <lineage>
        <taxon>Bacteria</taxon>
        <taxon>Bacillati</taxon>
        <taxon>Actinomycetota</taxon>
        <taxon>Actinomycetes</taxon>
        <taxon>Streptosporangiales</taxon>
        <taxon>Nocardiopsidaceae</taxon>
        <taxon>Spinactinospora</taxon>
    </lineage>
</organism>
<name>A0A852TTU4_9ACTN</name>